<accession>A0ABV4CVT2</accession>
<evidence type="ECO:0000313" key="3">
    <source>
        <dbReference type="Proteomes" id="UP001565200"/>
    </source>
</evidence>
<evidence type="ECO:0000259" key="1">
    <source>
        <dbReference type="Pfam" id="PF10988"/>
    </source>
</evidence>
<evidence type="ECO:0000313" key="2">
    <source>
        <dbReference type="EMBL" id="MEY8244791.1"/>
    </source>
</evidence>
<reference evidence="2 3" key="1">
    <citation type="submission" date="2024-03" db="EMBL/GenBank/DDBJ databases">
        <title>Mouse gut bacterial collection (mGBC) of GemPharmatech.</title>
        <authorList>
            <person name="He Y."/>
            <person name="Dong L."/>
            <person name="Wu D."/>
            <person name="Gao X."/>
            <person name="Lin Z."/>
        </authorList>
    </citation>
    <scope>NUCLEOTIDE SEQUENCE [LARGE SCALE GENOMIC DNA]</scope>
    <source>
        <strain evidence="2 3">54-13</strain>
    </source>
</reference>
<dbReference type="PANTHER" id="PTHR39200:SF1">
    <property type="entry name" value="AUTO-TRANSPORTER ADHESIN HEAD GIN DOMAIN-CONTAINING PROTEIN-RELATED"/>
    <property type="match status" value="1"/>
</dbReference>
<dbReference type="PANTHER" id="PTHR39200">
    <property type="entry name" value="HYPOTHETICAL EXPORTED PROTEIN"/>
    <property type="match status" value="1"/>
</dbReference>
<keyword evidence="3" id="KW-1185">Reference proteome</keyword>
<gene>
    <name evidence="2" type="ORF">AAK873_04040</name>
</gene>
<dbReference type="InterPro" id="IPR021255">
    <property type="entry name" value="DUF2807"/>
</dbReference>
<dbReference type="Pfam" id="PF10988">
    <property type="entry name" value="DUF2807"/>
    <property type="match status" value="1"/>
</dbReference>
<dbReference type="EMBL" id="JBCLPP010000008">
    <property type="protein sequence ID" value="MEY8244791.1"/>
    <property type="molecule type" value="Genomic_DNA"/>
</dbReference>
<comment type="caution">
    <text evidence="2">The sequence shown here is derived from an EMBL/GenBank/DDBJ whole genome shotgun (WGS) entry which is preliminary data.</text>
</comment>
<dbReference type="RefSeq" id="WP_121698883.1">
    <property type="nucleotide sequence ID" value="NZ_JBCLPP010000008.1"/>
</dbReference>
<sequence length="240" mass="26101">MSIQKLFLFGVAILCGTIAIKSANNERRYELDVKDFSELRVIEGLSVDYKYSADSAGYVTFTSSPDLASVLMFTNNKNRLDIQISTDGIDYQNLPRITVYSRFLSMVENSGDSLVRVMSMQPVPAFKARVIGNGRLSVYDIDTNNLDASLDTGNGSITLYGKAAKAKYNLIGTGSIQADELVADEIKCSLIGTGFIECAPVNMLNIVGASSGKVYYKGNPQIKTRSLGVKVISIDNDTND</sequence>
<organism evidence="2 3">
    <name type="scientific">Heminiphilus faecis</name>
    <dbReference type="NCBI Taxonomy" id="2601703"/>
    <lineage>
        <taxon>Bacteria</taxon>
        <taxon>Pseudomonadati</taxon>
        <taxon>Bacteroidota</taxon>
        <taxon>Bacteroidia</taxon>
        <taxon>Bacteroidales</taxon>
        <taxon>Muribaculaceae</taxon>
        <taxon>Heminiphilus</taxon>
    </lineage>
</organism>
<name>A0ABV4CVT2_9BACT</name>
<protein>
    <submittedName>
        <fullName evidence="2">DUF2807 domain-containing protein</fullName>
    </submittedName>
</protein>
<dbReference type="Gene3D" id="2.160.20.120">
    <property type="match status" value="1"/>
</dbReference>
<proteinExistence type="predicted"/>
<feature type="domain" description="Putative auto-transporter adhesin head GIN" evidence="1">
    <location>
        <begin position="35"/>
        <end position="220"/>
    </location>
</feature>
<dbReference type="Proteomes" id="UP001565200">
    <property type="component" value="Unassembled WGS sequence"/>
</dbReference>